<protein>
    <submittedName>
        <fullName evidence="2">Uncharacterized protein</fullName>
    </submittedName>
</protein>
<feature type="compositionally biased region" description="Basic and acidic residues" evidence="1">
    <location>
        <begin position="242"/>
        <end position="260"/>
    </location>
</feature>
<feature type="compositionally biased region" description="Polar residues" evidence="1">
    <location>
        <begin position="112"/>
        <end position="122"/>
    </location>
</feature>
<feature type="compositionally biased region" description="Basic and acidic residues" evidence="1">
    <location>
        <begin position="161"/>
        <end position="207"/>
    </location>
</feature>
<dbReference type="Proteomes" id="UP000799753">
    <property type="component" value="Unassembled WGS sequence"/>
</dbReference>
<feature type="compositionally biased region" description="Basic and acidic residues" evidence="1">
    <location>
        <begin position="79"/>
        <end position="89"/>
    </location>
</feature>
<name>A0A6A6RJN5_9PLEO</name>
<evidence type="ECO:0000256" key="1">
    <source>
        <dbReference type="SAM" id="MobiDB-lite"/>
    </source>
</evidence>
<dbReference type="AlphaFoldDB" id="A0A6A6RJN5"/>
<feature type="compositionally biased region" description="Basic and acidic residues" evidence="1">
    <location>
        <begin position="354"/>
        <end position="364"/>
    </location>
</feature>
<feature type="compositionally biased region" description="Basic and acidic residues" evidence="1">
    <location>
        <begin position="275"/>
        <end position="298"/>
    </location>
</feature>
<feature type="compositionally biased region" description="Low complexity" evidence="1">
    <location>
        <begin position="91"/>
        <end position="109"/>
    </location>
</feature>
<feature type="compositionally biased region" description="Acidic residues" evidence="1">
    <location>
        <begin position="45"/>
        <end position="58"/>
    </location>
</feature>
<feature type="compositionally biased region" description="Basic and acidic residues" evidence="1">
    <location>
        <begin position="431"/>
        <end position="445"/>
    </location>
</feature>
<accession>A0A6A6RJN5</accession>
<dbReference type="OrthoDB" id="3797649at2759"/>
<keyword evidence="3" id="KW-1185">Reference proteome</keyword>
<evidence type="ECO:0000313" key="3">
    <source>
        <dbReference type="Proteomes" id="UP000799753"/>
    </source>
</evidence>
<feature type="compositionally biased region" description="Low complexity" evidence="1">
    <location>
        <begin position="386"/>
        <end position="396"/>
    </location>
</feature>
<feature type="compositionally biased region" description="Polar residues" evidence="1">
    <location>
        <begin position="67"/>
        <end position="78"/>
    </location>
</feature>
<feature type="compositionally biased region" description="Polar residues" evidence="1">
    <location>
        <begin position="374"/>
        <end position="385"/>
    </location>
</feature>
<organism evidence="2 3">
    <name type="scientific">Massarina eburnea CBS 473.64</name>
    <dbReference type="NCBI Taxonomy" id="1395130"/>
    <lineage>
        <taxon>Eukaryota</taxon>
        <taxon>Fungi</taxon>
        <taxon>Dikarya</taxon>
        <taxon>Ascomycota</taxon>
        <taxon>Pezizomycotina</taxon>
        <taxon>Dothideomycetes</taxon>
        <taxon>Pleosporomycetidae</taxon>
        <taxon>Pleosporales</taxon>
        <taxon>Massarineae</taxon>
        <taxon>Massarinaceae</taxon>
        <taxon>Massarina</taxon>
    </lineage>
</organism>
<proteinExistence type="predicted"/>
<feature type="region of interest" description="Disordered" evidence="1">
    <location>
        <begin position="1"/>
        <end position="465"/>
    </location>
</feature>
<evidence type="ECO:0000313" key="2">
    <source>
        <dbReference type="EMBL" id="KAF2635406.1"/>
    </source>
</evidence>
<gene>
    <name evidence="2" type="ORF">P280DRAFT_194764</name>
</gene>
<sequence>MMSYFELPTRTTKPTAPIGDGKHNAGFGTPGLLTPQVTSILEGLDWVDESSSEDEGDSDHDHDADHNGQTSLSGYSSASDKDTRDERKSSLRVSQTPPSSSSSGGSLLRKAATSSLPRSGQNVEHPPSPAPVAAPLRPGHGQKHPHLARFQSLRSMLFNSHIEENMKEQKEKEEAERKWKMDSEGRKGKKMPEKEKGTKEGEKERGTLRRMGTRLKRLGSNAPSMGTVTEGEVADNVSPASEEDRRASDDVDHSDGESRVNKSQPTTTNDNSEDSSDHDSLGHSDVEDLLRWIGRKEAPNMIPSPPASTEPQQSIKPTPLDDPGYSSVSTESDSESDTAPKRRVGTMTEGDVDDLVRWISRKEGPAAGPIMPSKTPQHLDSGTGLSSPSSHSISSSSDDEDTAELMRWVTRKDDPSGESDGLGEDTAAGVERGRTGSRLRDEVPRPDGALLGTDAKESNAGLTPDDVDHLVKWVGKKNDGVAEAGRKDVEVVQ</sequence>
<reference evidence="2" key="1">
    <citation type="journal article" date="2020" name="Stud. Mycol.">
        <title>101 Dothideomycetes genomes: a test case for predicting lifestyles and emergence of pathogens.</title>
        <authorList>
            <person name="Haridas S."/>
            <person name="Albert R."/>
            <person name="Binder M."/>
            <person name="Bloem J."/>
            <person name="Labutti K."/>
            <person name="Salamov A."/>
            <person name="Andreopoulos B."/>
            <person name="Baker S."/>
            <person name="Barry K."/>
            <person name="Bills G."/>
            <person name="Bluhm B."/>
            <person name="Cannon C."/>
            <person name="Castanera R."/>
            <person name="Culley D."/>
            <person name="Daum C."/>
            <person name="Ezra D."/>
            <person name="Gonzalez J."/>
            <person name="Henrissat B."/>
            <person name="Kuo A."/>
            <person name="Liang C."/>
            <person name="Lipzen A."/>
            <person name="Lutzoni F."/>
            <person name="Magnuson J."/>
            <person name="Mondo S."/>
            <person name="Nolan M."/>
            <person name="Ohm R."/>
            <person name="Pangilinan J."/>
            <person name="Park H.-J."/>
            <person name="Ramirez L."/>
            <person name="Alfaro M."/>
            <person name="Sun H."/>
            <person name="Tritt A."/>
            <person name="Yoshinaga Y."/>
            <person name="Zwiers L.-H."/>
            <person name="Turgeon B."/>
            <person name="Goodwin S."/>
            <person name="Spatafora J."/>
            <person name="Crous P."/>
            <person name="Grigoriev I."/>
        </authorList>
    </citation>
    <scope>NUCLEOTIDE SEQUENCE</scope>
    <source>
        <strain evidence="2">CBS 473.64</strain>
    </source>
</reference>
<dbReference type="EMBL" id="MU006807">
    <property type="protein sequence ID" value="KAF2635406.1"/>
    <property type="molecule type" value="Genomic_DNA"/>
</dbReference>